<comment type="caution">
    <text evidence="1">The sequence shown here is derived from an EMBL/GenBank/DDBJ whole genome shotgun (WGS) entry which is preliminary data.</text>
</comment>
<dbReference type="Pfam" id="PF03864">
    <property type="entry name" value="Phage_cap_E"/>
    <property type="match status" value="1"/>
</dbReference>
<dbReference type="InterPro" id="IPR005564">
    <property type="entry name" value="Major_capsid_GpE"/>
</dbReference>
<reference evidence="1" key="1">
    <citation type="journal article" date="2015" name="Nature">
        <title>Complex archaea that bridge the gap between prokaryotes and eukaryotes.</title>
        <authorList>
            <person name="Spang A."/>
            <person name="Saw J.H."/>
            <person name="Jorgensen S.L."/>
            <person name="Zaremba-Niedzwiedzka K."/>
            <person name="Martijn J."/>
            <person name="Lind A.E."/>
            <person name="van Eijk R."/>
            <person name="Schleper C."/>
            <person name="Guy L."/>
            <person name="Ettema T.J."/>
        </authorList>
    </citation>
    <scope>NUCLEOTIDE SEQUENCE</scope>
</reference>
<feature type="non-terminal residue" evidence="1">
    <location>
        <position position="522"/>
    </location>
</feature>
<proteinExistence type="predicted"/>
<accession>A0A0F9BLC2</accession>
<dbReference type="EMBL" id="LAZR01037261">
    <property type="protein sequence ID" value="KKL22674.1"/>
    <property type="molecule type" value="Genomic_DNA"/>
</dbReference>
<dbReference type="AlphaFoldDB" id="A0A0F9BLC2"/>
<evidence type="ECO:0000313" key="1">
    <source>
        <dbReference type="EMBL" id="KKL22674.1"/>
    </source>
</evidence>
<organism evidence="1">
    <name type="scientific">marine sediment metagenome</name>
    <dbReference type="NCBI Taxonomy" id="412755"/>
    <lineage>
        <taxon>unclassified sequences</taxon>
        <taxon>metagenomes</taxon>
        <taxon>ecological metagenomes</taxon>
    </lineage>
</organism>
<name>A0A0F9BLC2_9ZZZZ</name>
<protein>
    <submittedName>
        <fullName evidence="1">Uncharacterized protein</fullName>
    </submittedName>
</protein>
<sequence>GGVPERALPPAFLTMTRGYPARQLIWTILASTRQTPKQVAPGAPSVRRKLVGVGTGSATIPRFAEHILIEGEDLLNLRSFDNPMLQAQGEEYVDHEATEFGRRFQNGRVSMVFSVLRHGKVFFKADGDGAYTLIPTAAGADITIDMQVPAGNIGSLGGILTDWSLATTPIIDELQAVIEQSIKVSGKQVVHLFYGPNIRKFILANNQAKEILKADRDLAASLKQGAIPDGFGDLELKWHPMQRGFFEDNDGVNQDWFTGDELTFTPDPDREWYEYAEGSEFIPSTAFGMLKDSAQGAASALRRMKGRTMYAVEQEDPVAIKVVGIDNAVPIFKVPSAVFLGDATNRKPLMSVDTGWVIENIAFNWNDKGAMTDSESFVNFRQLYGKPGPATNAGFKNYPLLLLPNCGEPTEGDGVCSVLVYVEGIRSPRNGYAVNADFGSMVDDSSTNRVVACFLPSEHWTCGGDGDTVPDSLFSLVPFGDDSPAGSKATLVIQTITDARVDELLDLGTNNCAGDCRALLPD</sequence>
<gene>
    <name evidence="1" type="ORF">LCGC14_2433080</name>
</gene>
<feature type="non-terminal residue" evidence="1">
    <location>
        <position position="1"/>
    </location>
</feature>